<gene>
    <name evidence="1" type="ORF">QV13_24085</name>
</gene>
<comment type="caution">
    <text evidence="1">The sequence shown here is derived from an EMBL/GenBank/DDBJ whole genome shotgun (WGS) entry which is preliminary data.</text>
</comment>
<dbReference type="EMBL" id="MDEO01000036">
    <property type="protein sequence ID" value="OCX12680.1"/>
    <property type="molecule type" value="Genomic_DNA"/>
</dbReference>
<dbReference type="RefSeq" id="WP_024922460.1">
    <property type="nucleotide sequence ID" value="NZ_MDEO01000036.1"/>
</dbReference>
<dbReference type="Proteomes" id="UP000094412">
    <property type="component" value="Unassembled WGS sequence"/>
</dbReference>
<dbReference type="STRING" id="1566387.QV13_24085"/>
<reference evidence="1 2" key="1">
    <citation type="submission" date="2016-08" db="EMBL/GenBank/DDBJ databases">
        <title>Whole genome sequence of Mesorhizobium sp. strain UASWS1009 isolated from industrial sewage.</title>
        <authorList>
            <person name="Crovadore J."/>
            <person name="Calmin G."/>
            <person name="Chablais R."/>
            <person name="Cochard B."/>
            <person name="Lefort F."/>
        </authorList>
    </citation>
    <scope>NUCLEOTIDE SEQUENCE [LARGE SCALE GENOMIC DNA]</scope>
    <source>
        <strain evidence="1 2">UASWS1009</strain>
    </source>
</reference>
<name>A0A1C2DD49_9HYPH</name>
<keyword evidence="2" id="KW-1185">Reference proteome</keyword>
<evidence type="ECO:0000313" key="2">
    <source>
        <dbReference type="Proteomes" id="UP000094412"/>
    </source>
</evidence>
<proteinExistence type="predicted"/>
<sequence>MSHLQELLDREGRLELHEISDLRLWLDTLRDDCAFFGSTPEDDARIARIQAKIDANQPLVQ</sequence>
<evidence type="ECO:0000313" key="1">
    <source>
        <dbReference type="EMBL" id="OCX12680.1"/>
    </source>
</evidence>
<protein>
    <submittedName>
        <fullName evidence="1">Uncharacterized protein</fullName>
    </submittedName>
</protein>
<dbReference type="AlphaFoldDB" id="A0A1C2DD49"/>
<organism evidence="1 2">
    <name type="scientific">Mesorhizobium hungaricum</name>
    <dbReference type="NCBI Taxonomy" id="1566387"/>
    <lineage>
        <taxon>Bacteria</taxon>
        <taxon>Pseudomonadati</taxon>
        <taxon>Pseudomonadota</taxon>
        <taxon>Alphaproteobacteria</taxon>
        <taxon>Hyphomicrobiales</taxon>
        <taxon>Phyllobacteriaceae</taxon>
        <taxon>Mesorhizobium</taxon>
    </lineage>
</organism>
<accession>A0A1C2DD49</accession>